<dbReference type="Proteomes" id="UP000575898">
    <property type="component" value="Unassembled WGS sequence"/>
</dbReference>
<protein>
    <submittedName>
        <fullName evidence="12">DNA-binding response OmpR family regulator</fullName>
    </submittedName>
</protein>
<dbReference type="InterPro" id="IPR001789">
    <property type="entry name" value="Sig_transdc_resp-reg_receiver"/>
</dbReference>
<dbReference type="PROSITE" id="PS50110">
    <property type="entry name" value="RESPONSE_REGULATORY"/>
    <property type="match status" value="1"/>
</dbReference>
<evidence type="ECO:0000313" key="12">
    <source>
        <dbReference type="EMBL" id="MBB5018620.1"/>
    </source>
</evidence>
<dbReference type="FunFam" id="3.40.50.2300:FF:000001">
    <property type="entry name" value="DNA-binding response regulator PhoB"/>
    <property type="match status" value="1"/>
</dbReference>
<dbReference type="FunFam" id="1.10.10.10:FF:000099">
    <property type="entry name" value="Two-component system response regulator TorR"/>
    <property type="match status" value="1"/>
</dbReference>
<dbReference type="Gene3D" id="6.10.250.690">
    <property type="match status" value="1"/>
</dbReference>
<evidence type="ECO:0000256" key="1">
    <source>
        <dbReference type="ARBA" id="ARBA00004496"/>
    </source>
</evidence>
<dbReference type="PANTHER" id="PTHR48111:SF4">
    <property type="entry name" value="DNA-BINDING DUAL TRANSCRIPTIONAL REGULATOR OMPR"/>
    <property type="match status" value="1"/>
</dbReference>
<reference evidence="12 13" key="1">
    <citation type="submission" date="2020-08" db="EMBL/GenBank/DDBJ databases">
        <title>Genomic Encyclopedia of Type Strains, Phase IV (KMG-IV): sequencing the most valuable type-strain genomes for metagenomic binning, comparative biology and taxonomic classification.</title>
        <authorList>
            <person name="Goeker M."/>
        </authorList>
    </citation>
    <scope>NUCLEOTIDE SEQUENCE [LARGE SCALE GENOMIC DNA]</scope>
    <source>
        <strain evidence="12 13">DSM 27165</strain>
    </source>
</reference>
<dbReference type="RefSeq" id="WP_184038174.1">
    <property type="nucleotide sequence ID" value="NZ_JACHHY010000010.1"/>
</dbReference>
<dbReference type="AlphaFoldDB" id="A0A840MJN6"/>
<dbReference type="InterPro" id="IPR011006">
    <property type="entry name" value="CheY-like_superfamily"/>
</dbReference>
<gene>
    <name evidence="12" type="ORF">HNQ59_001911</name>
</gene>
<organism evidence="12 13">
    <name type="scientific">Chitinivorax tropicus</name>
    <dbReference type="NCBI Taxonomy" id="714531"/>
    <lineage>
        <taxon>Bacteria</taxon>
        <taxon>Pseudomonadati</taxon>
        <taxon>Pseudomonadota</taxon>
        <taxon>Betaproteobacteria</taxon>
        <taxon>Chitinivorax</taxon>
    </lineage>
</organism>
<dbReference type="PANTHER" id="PTHR48111">
    <property type="entry name" value="REGULATOR OF RPOS"/>
    <property type="match status" value="1"/>
</dbReference>
<keyword evidence="4" id="KW-0902">Two-component regulatory system</keyword>
<dbReference type="Pfam" id="PF00486">
    <property type="entry name" value="Trans_reg_C"/>
    <property type="match status" value="1"/>
</dbReference>
<name>A0A840MJN6_9PROT</name>
<dbReference type="PROSITE" id="PS51755">
    <property type="entry name" value="OMPR_PHOB"/>
    <property type="match status" value="1"/>
</dbReference>
<dbReference type="SMART" id="SM00448">
    <property type="entry name" value="REC"/>
    <property type="match status" value="1"/>
</dbReference>
<dbReference type="SMART" id="SM00862">
    <property type="entry name" value="Trans_reg_C"/>
    <property type="match status" value="1"/>
</dbReference>
<dbReference type="InterPro" id="IPR016032">
    <property type="entry name" value="Sig_transdc_resp-reg_C-effctor"/>
</dbReference>
<dbReference type="Pfam" id="PF00072">
    <property type="entry name" value="Response_reg"/>
    <property type="match status" value="1"/>
</dbReference>
<proteinExistence type="predicted"/>
<dbReference type="EMBL" id="JACHHY010000010">
    <property type="protein sequence ID" value="MBB5018620.1"/>
    <property type="molecule type" value="Genomic_DNA"/>
</dbReference>
<keyword evidence="6 9" id="KW-0238">DNA-binding</keyword>
<feature type="DNA-binding region" description="OmpR/PhoB-type" evidence="9">
    <location>
        <begin position="130"/>
        <end position="230"/>
    </location>
</feature>
<keyword evidence="2" id="KW-0963">Cytoplasm</keyword>
<dbReference type="SUPFAM" id="SSF52172">
    <property type="entry name" value="CheY-like"/>
    <property type="match status" value="1"/>
</dbReference>
<evidence type="ECO:0000256" key="9">
    <source>
        <dbReference type="PROSITE-ProRule" id="PRU01091"/>
    </source>
</evidence>
<dbReference type="GO" id="GO:0000976">
    <property type="term" value="F:transcription cis-regulatory region binding"/>
    <property type="evidence" value="ECO:0007669"/>
    <property type="project" value="TreeGrafter"/>
</dbReference>
<dbReference type="CDD" id="cd00383">
    <property type="entry name" value="trans_reg_C"/>
    <property type="match status" value="1"/>
</dbReference>
<keyword evidence="13" id="KW-1185">Reference proteome</keyword>
<dbReference type="InterPro" id="IPR001867">
    <property type="entry name" value="OmpR/PhoB-type_DNA-bd"/>
</dbReference>
<evidence type="ECO:0000256" key="6">
    <source>
        <dbReference type="ARBA" id="ARBA00023125"/>
    </source>
</evidence>
<evidence type="ECO:0000259" key="10">
    <source>
        <dbReference type="PROSITE" id="PS50110"/>
    </source>
</evidence>
<comment type="subcellular location">
    <subcellularLocation>
        <location evidence="1">Cytoplasm</location>
    </subcellularLocation>
</comment>
<dbReference type="GO" id="GO:0005829">
    <property type="term" value="C:cytosol"/>
    <property type="evidence" value="ECO:0007669"/>
    <property type="project" value="TreeGrafter"/>
</dbReference>
<evidence type="ECO:0000256" key="3">
    <source>
        <dbReference type="ARBA" id="ARBA00022553"/>
    </source>
</evidence>
<sequence>MTRSILVVDDDQKTRQLLKTYLEKNHYIVRLAQDGATFMAEFERHHDELSLVILDVMLPDTDGFALCQTVRRRSKVPIIMLTASSDDTDRIVGLELGADDYIAKPYNPRELLARIKAIHRRTGLDQAAPIRHYRFNGYTLDTLERTVIAADGELIRLTGMDFQLLRFLVEHAGEILDRSLLAEQTRGRDLGPLDRSLDVQISRLRQRLGDDGKEPALIKTVRGAGYVFAAEVAVISDPAQP</sequence>
<feature type="domain" description="Response regulatory" evidence="10">
    <location>
        <begin position="4"/>
        <end position="119"/>
    </location>
</feature>
<dbReference type="InterPro" id="IPR036388">
    <property type="entry name" value="WH-like_DNA-bd_sf"/>
</dbReference>
<dbReference type="SUPFAM" id="SSF46894">
    <property type="entry name" value="C-terminal effector domain of the bipartite response regulators"/>
    <property type="match status" value="1"/>
</dbReference>
<evidence type="ECO:0000256" key="8">
    <source>
        <dbReference type="PROSITE-ProRule" id="PRU00169"/>
    </source>
</evidence>
<evidence type="ECO:0000259" key="11">
    <source>
        <dbReference type="PROSITE" id="PS51755"/>
    </source>
</evidence>
<feature type="modified residue" description="4-aspartylphosphate" evidence="8">
    <location>
        <position position="55"/>
    </location>
</feature>
<evidence type="ECO:0000313" key="13">
    <source>
        <dbReference type="Proteomes" id="UP000575898"/>
    </source>
</evidence>
<evidence type="ECO:0000256" key="2">
    <source>
        <dbReference type="ARBA" id="ARBA00022490"/>
    </source>
</evidence>
<keyword evidence="3 8" id="KW-0597">Phosphoprotein</keyword>
<comment type="caution">
    <text evidence="12">The sequence shown here is derived from an EMBL/GenBank/DDBJ whole genome shotgun (WGS) entry which is preliminary data.</text>
</comment>
<dbReference type="GO" id="GO:0000156">
    <property type="term" value="F:phosphorelay response regulator activity"/>
    <property type="evidence" value="ECO:0007669"/>
    <property type="project" value="TreeGrafter"/>
</dbReference>
<keyword evidence="7" id="KW-0804">Transcription</keyword>
<evidence type="ECO:0000256" key="5">
    <source>
        <dbReference type="ARBA" id="ARBA00023015"/>
    </source>
</evidence>
<dbReference type="GO" id="GO:0006355">
    <property type="term" value="P:regulation of DNA-templated transcription"/>
    <property type="evidence" value="ECO:0007669"/>
    <property type="project" value="InterPro"/>
</dbReference>
<evidence type="ECO:0000256" key="7">
    <source>
        <dbReference type="ARBA" id="ARBA00023163"/>
    </source>
</evidence>
<dbReference type="Gene3D" id="1.10.10.10">
    <property type="entry name" value="Winged helix-like DNA-binding domain superfamily/Winged helix DNA-binding domain"/>
    <property type="match status" value="1"/>
</dbReference>
<dbReference type="Gene3D" id="3.40.50.2300">
    <property type="match status" value="1"/>
</dbReference>
<keyword evidence="5" id="KW-0805">Transcription regulation</keyword>
<evidence type="ECO:0000256" key="4">
    <source>
        <dbReference type="ARBA" id="ARBA00023012"/>
    </source>
</evidence>
<feature type="domain" description="OmpR/PhoB-type" evidence="11">
    <location>
        <begin position="130"/>
        <end position="230"/>
    </location>
</feature>
<accession>A0A840MJN6</accession>
<dbReference type="GO" id="GO:0032993">
    <property type="term" value="C:protein-DNA complex"/>
    <property type="evidence" value="ECO:0007669"/>
    <property type="project" value="TreeGrafter"/>
</dbReference>
<dbReference type="InterPro" id="IPR039420">
    <property type="entry name" value="WalR-like"/>
</dbReference>